<dbReference type="Gene3D" id="3.10.520.10">
    <property type="entry name" value="ApbE-like domains"/>
    <property type="match status" value="2"/>
</dbReference>
<evidence type="ECO:0000256" key="10">
    <source>
        <dbReference type="ARBA" id="ARBA00048540"/>
    </source>
</evidence>
<dbReference type="Pfam" id="PF02424">
    <property type="entry name" value="ApbE"/>
    <property type="match status" value="2"/>
</dbReference>
<dbReference type="PANTHER" id="PTHR30040">
    <property type="entry name" value="THIAMINE BIOSYNTHESIS LIPOPROTEIN APBE"/>
    <property type="match status" value="1"/>
</dbReference>
<dbReference type="AlphaFoldDB" id="A0A0R2FKB9"/>
<dbReference type="Proteomes" id="UP000051442">
    <property type="component" value="Unassembled WGS sequence"/>
</dbReference>
<keyword evidence="4" id="KW-0285">Flavoprotein</keyword>
<dbReference type="InterPro" id="IPR024932">
    <property type="entry name" value="ApbE"/>
</dbReference>
<reference evidence="11 12" key="1">
    <citation type="journal article" date="2015" name="Genome Announc.">
        <title>Expanding the biotechnology potential of lactobacilli through comparative genomics of 213 strains and associated genera.</title>
        <authorList>
            <person name="Sun Z."/>
            <person name="Harris H.M."/>
            <person name="McCann A."/>
            <person name="Guo C."/>
            <person name="Argimon S."/>
            <person name="Zhang W."/>
            <person name="Yang X."/>
            <person name="Jeffery I.B."/>
            <person name="Cooney J.C."/>
            <person name="Kagawa T.F."/>
            <person name="Liu W."/>
            <person name="Song Y."/>
            <person name="Salvetti E."/>
            <person name="Wrobel A."/>
            <person name="Rasinkangas P."/>
            <person name="Parkhill J."/>
            <person name="Rea M.C."/>
            <person name="O'Sullivan O."/>
            <person name="Ritari J."/>
            <person name="Douillard F.P."/>
            <person name="Paul Ross R."/>
            <person name="Yang R."/>
            <person name="Briner A.E."/>
            <person name="Felis G.E."/>
            <person name="de Vos W.M."/>
            <person name="Barrangou R."/>
            <person name="Klaenhammer T.R."/>
            <person name="Caufield P.W."/>
            <person name="Cui Y."/>
            <person name="Zhang H."/>
            <person name="O'Toole P.W."/>
        </authorList>
    </citation>
    <scope>NUCLEOTIDE SEQUENCE [LARGE SCALE GENOMIC DNA]</scope>
    <source>
        <strain evidence="11 12">DSM 23365</strain>
    </source>
</reference>
<dbReference type="SUPFAM" id="SSF143631">
    <property type="entry name" value="ApbE-like"/>
    <property type="match status" value="1"/>
</dbReference>
<dbReference type="STRING" id="1423804.FD14_GL000366"/>
<proteinExistence type="predicted"/>
<evidence type="ECO:0000256" key="9">
    <source>
        <dbReference type="ARBA" id="ARBA00031306"/>
    </source>
</evidence>
<dbReference type="GO" id="GO:0046872">
    <property type="term" value="F:metal ion binding"/>
    <property type="evidence" value="ECO:0007669"/>
    <property type="project" value="UniProtKB-KW"/>
</dbReference>
<organism evidence="11 12">
    <name type="scientific">Secundilactobacillus similis DSM 23365 = JCM 2765</name>
    <dbReference type="NCBI Taxonomy" id="1423804"/>
    <lineage>
        <taxon>Bacteria</taxon>
        <taxon>Bacillati</taxon>
        <taxon>Bacillota</taxon>
        <taxon>Bacilli</taxon>
        <taxon>Lactobacillales</taxon>
        <taxon>Lactobacillaceae</taxon>
        <taxon>Secundilactobacillus</taxon>
    </lineage>
</organism>
<dbReference type="EMBL" id="AYZM01000075">
    <property type="protein sequence ID" value="KRN25226.1"/>
    <property type="molecule type" value="Genomic_DNA"/>
</dbReference>
<dbReference type="InterPro" id="IPR003374">
    <property type="entry name" value="ApbE-like_sf"/>
</dbReference>
<dbReference type="PANTHER" id="PTHR30040:SF2">
    <property type="entry name" value="FAD:PROTEIN FMN TRANSFERASE"/>
    <property type="match status" value="1"/>
</dbReference>
<dbReference type="GO" id="GO:0016740">
    <property type="term" value="F:transferase activity"/>
    <property type="evidence" value="ECO:0007669"/>
    <property type="project" value="UniProtKB-KW"/>
</dbReference>
<evidence type="ECO:0000256" key="3">
    <source>
        <dbReference type="ARBA" id="ARBA00016337"/>
    </source>
</evidence>
<evidence type="ECO:0000256" key="8">
    <source>
        <dbReference type="ARBA" id="ARBA00022842"/>
    </source>
</evidence>
<evidence type="ECO:0000256" key="7">
    <source>
        <dbReference type="ARBA" id="ARBA00022827"/>
    </source>
</evidence>
<keyword evidence="7" id="KW-0274">FAD</keyword>
<sequence>MPTDFMTTTKTLEAMTMPFTLKFVMAKSSPLTDDVLTTTINAVNHSLQQIDQDFSPFKSTSLVSRYQRGDLTPDQFTAQFQEVFALASKAQSLTAGAFDPYFDHQRYNPTGLVKGWAIQRIFERELAPLLHTTDLVAVALNGAGDIQMGVRPDHPYTWHVGIEDPADTHQLIHQYALQNGAIATSGTSQHGQHILTQTSSTALTQATIIASDLIEADILATSAIAMGQKRFTQFTTHYLTHGLLVDRQQHITHF</sequence>
<evidence type="ECO:0000256" key="4">
    <source>
        <dbReference type="ARBA" id="ARBA00022630"/>
    </source>
</evidence>
<dbReference type="PATRIC" id="fig|1423804.4.peg.397"/>
<name>A0A0R2FKB9_9LACO</name>
<comment type="cofactor">
    <cofactor evidence="1">
        <name>Mg(2+)</name>
        <dbReference type="ChEBI" id="CHEBI:18420"/>
    </cofactor>
</comment>
<protein>
    <recommendedName>
        <fullName evidence="3">FAD:protein FMN transferase</fullName>
        <ecNumber evidence="2">2.7.1.180</ecNumber>
    </recommendedName>
    <alternativeName>
        <fullName evidence="9">Flavin transferase</fullName>
    </alternativeName>
</protein>
<keyword evidence="8" id="KW-0460">Magnesium</keyword>
<evidence type="ECO:0000313" key="12">
    <source>
        <dbReference type="Proteomes" id="UP000051442"/>
    </source>
</evidence>
<evidence type="ECO:0000256" key="6">
    <source>
        <dbReference type="ARBA" id="ARBA00022723"/>
    </source>
</evidence>
<keyword evidence="11" id="KW-0449">Lipoprotein</keyword>
<dbReference type="OrthoDB" id="9778595at2"/>
<keyword evidence="5" id="KW-0808">Transferase</keyword>
<evidence type="ECO:0000256" key="2">
    <source>
        <dbReference type="ARBA" id="ARBA00011955"/>
    </source>
</evidence>
<dbReference type="EC" id="2.7.1.180" evidence="2"/>
<comment type="catalytic activity">
    <reaction evidence="10">
        <text>L-threonyl-[protein] + FAD = FMN-L-threonyl-[protein] + AMP + H(+)</text>
        <dbReference type="Rhea" id="RHEA:36847"/>
        <dbReference type="Rhea" id="RHEA-COMP:11060"/>
        <dbReference type="Rhea" id="RHEA-COMP:11061"/>
        <dbReference type="ChEBI" id="CHEBI:15378"/>
        <dbReference type="ChEBI" id="CHEBI:30013"/>
        <dbReference type="ChEBI" id="CHEBI:57692"/>
        <dbReference type="ChEBI" id="CHEBI:74257"/>
        <dbReference type="ChEBI" id="CHEBI:456215"/>
        <dbReference type="EC" id="2.7.1.180"/>
    </reaction>
</comment>
<evidence type="ECO:0000256" key="1">
    <source>
        <dbReference type="ARBA" id="ARBA00001946"/>
    </source>
</evidence>
<accession>A0A0R2FKB9</accession>
<gene>
    <name evidence="11" type="ORF">FD14_GL000366</name>
</gene>
<comment type="caution">
    <text evidence="11">The sequence shown here is derived from an EMBL/GenBank/DDBJ whole genome shotgun (WGS) entry which is preliminary data.</text>
</comment>
<keyword evidence="6" id="KW-0479">Metal-binding</keyword>
<evidence type="ECO:0000256" key="5">
    <source>
        <dbReference type="ARBA" id="ARBA00022679"/>
    </source>
</evidence>
<dbReference type="RefSeq" id="WP_156301843.1">
    <property type="nucleotide sequence ID" value="NZ_AYZM01000075.1"/>
</dbReference>
<evidence type="ECO:0000313" key="11">
    <source>
        <dbReference type="EMBL" id="KRN25226.1"/>
    </source>
</evidence>
<keyword evidence="12" id="KW-1185">Reference proteome</keyword>